<feature type="compositionally biased region" description="Basic and acidic residues" evidence="1">
    <location>
        <begin position="19"/>
        <end position="28"/>
    </location>
</feature>
<organism evidence="2 3">
    <name type="scientific">Nocardia jinanensis</name>
    <dbReference type="NCBI Taxonomy" id="382504"/>
    <lineage>
        <taxon>Bacteria</taxon>
        <taxon>Bacillati</taxon>
        <taxon>Actinomycetota</taxon>
        <taxon>Actinomycetes</taxon>
        <taxon>Mycobacteriales</taxon>
        <taxon>Nocardiaceae</taxon>
        <taxon>Nocardia</taxon>
    </lineage>
</organism>
<protein>
    <submittedName>
        <fullName evidence="2">Uncharacterized protein</fullName>
    </submittedName>
</protein>
<evidence type="ECO:0000313" key="2">
    <source>
        <dbReference type="EMBL" id="GGL18498.1"/>
    </source>
</evidence>
<keyword evidence="3" id="KW-1185">Reference proteome</keyword>
<comment type="caution">
    <text evidence="2">The sequence shown here is derived from an EMBL/GenBank/DDBJ whole genome shotgun (WGS) entry which is preliminary data.</text>
</comment>
<evidence type="ECO:0000256" key="1">
    <source>
        <dbReference type="SAM" id="MobiDB-lite"/>
    </source>
</evidence>
<proteinExistence type="predicted"/>
<feature type="region of interest" description="Disordered" evidence="1">
    <location>
        <begin position="1"/>
        <end position="41"/>
    </location>
</feature>
<reference evidence="2" key="1">
    <citation type="journal article" date="2014" name="Int. J. Syst. Evol. Microbiol.">
        <title>Complete genome sequence of Corynebacterium casei LMG S-19264T (=DSM 44701T), isolated from a smear-ripened cheese.</title>
        <authorList>
            <consortium name="US DOE Joint Genome Institute (JGI-PGF)"/>
            <person name="Walter F."/>
            <person name="Albersmeier A."/>
            <person name="Kalinowski J."/>
            <person name="Ruckert C."/>
        </authorList>
    </citation>
    <scope>NUCLEOTIDE SEQUENCE</scope>
    <source>
        <strain evidence="2">CGMCC 4.3508</strain>
    </source>
</reference>
<gene>
    <name evidence="2" type="ORF">GCM10011588_36390</name>
</gene>
<dbReference type="EMBL" id="BMMH01000007">
    <property type="protein sequence ID" value="GGL18498.1"/>
    <property type="molecule type" value="Genomic_DNA"/>
</dbReference>
<dbReference type="RefSeq" id="WP_156426046.1">
    <property type="nucleotide sequence ID" value="NZ_BMMH01000007.1"/>
</dbReference>
<evidence type="ECO:0000313" key="3">
    <source>
        <dbReference type="Proteomes" id="UP000638263"/>
    </source>
</evidence>
<dbReference type="Proteomes" id="UP000638263">
    <property type="component" value="Unassembled WGS sequence"/>
</dbReference>
<name>A0A917VVI7_9NOCA</name>
<reference evidence="2" key="2">
    <citation type="submission" date="2020-09" db="EMBL/GenBank/DDBJ databases">
        <authorList>
            <person name="Sun Q."/>
            <person name="Zhou Y."/>
        </authorList>
    </citation>
    <scope>NUCLEOTIDE SEQUENCE</scope>
    <source>
        <strain evidence="2">CGMCC 4.3508</strain>
    </source>
</reference>
<dbReference type="AlphaFoldDB" id="A0A917VVI7"/>
<sequence>MTGLASKYSLYGDDDESYDPWKPRERPPWEGWGEAHTSPEPVTRQSTLIEVECGLDRLPTAVTLKRAWKDSFAPSQYGQSIMDAYHYAVQELAARLIESGTIPPATIPILREVTPLLLRTRTYEEYLKLYDELFTQKPHTVHGPGYNQYDEPGITVVATRSRLISVAVDPDWAARTDQKYISQDIVVCCAQIRARKPEKVKDIFLDQESDRELAARIVRHEKYLQENEI</sequence>
<accession>A0A917VVI7</accession>